<reference evidence="14 15" key="1">
    <citation type="journal article" date="2019" name="Nat. Microbiol.">
        <title>Mediterranean grassland soil C-N compound turnover is dependent on rainfall and depth, and is mediated by genomically divergent microorganisms.</title>
        <authorList>
            <person name="Diamond S."/>
            <person name="Andeer P.F."/>
            <person name="Li Z."/>
            <person name="Crits-Christoph A."/>
            <person name="Burstein D."/>
            <person name="Anantharaman K."/>
            <person name="Lane K.R."/>
            <person name="Thomas B.C."/>
            <person name="Pan C."/>
            <person name="Northen T.R."/>
            <person name="Banfield J.F."/>
        </authorList>
    </citation>
    <scope>NUCLEOTIDE SEQUENCE [LARGE SCALE GENOMIC DNA]</scope>
    <source>
        <strain evidence="14">WS_2</strain>
    </source>
</reference>
<evidence type="ECO:0000256" key="6">
    <source>
        <dbReference type="ARBA" id="ARBA00022840"/>
    </source>
</evidence>
<dbReference type="InterPro" id="IPR015944">
    <property type="entry name" value="Gly-tRNA-synth_bsu"/>
</dbReference>
<evidence type="ECO:0000259" key="13">
    <source>
        <dbReference type="Pfam" id="PF05746"/>
    </source>
</evidence>
<keyword evidence="5 11" id="KW-0547">Nucleotide-binding</keyword>
<evidence type="ECO:0000313" key="15">
    <source>
        <dbReference type="Proteomes" id="UP000317716"/>
    </source>
</evidence>
<comment type="subunit">
    <text evidence="11">Tetramer of two alpha and two beta subunits.</text>
</comment>
<evidence type="ECO:0000256" key="1">
    <source>
        <dbReference type="ARBA" id="ARBA00004496"/>
    </source>
</evidence>
<evidence type="ECO:0000256" key="10">
    <source>
        <dbReference type="HAMAP-Rule" id="MF_00254"/>
    </source>
</evidence>
<dbReference type="SUPFAM" id="SSF109604">
    <property type="entry name" value="HD-domain/PDEase-like"/>
    <property type="match status" value="1"/>
</dbReference>
<dbReference type="EMBL" id="VBOS01000198">
    <property type="protein sequence ID" value="TMQ55815.1"/>
    <property type="molecule type" value="Genomic_DNA"/>
</dbReference>
<dbReference type="HAMAP" id="MF_00255">
    <property type="entry name" value="Gly_tRNA_synth_beta"/>
    <property type="match status" value="1"/>
</dbReference>
<dbReference type="EC" id="6.1.1.14" evidence="11"/>
<dbReference type="GO" id="GO:0004814">
    <property type="term" value="F:arginine-tRNA ligase activity"/>
    <property type="evidence" value="ECO:0007669"/>
    <property type="project" value="InterPro"/>
</dbReference>
<dbReference type="GO" id="GO:0005829">
    <property type="term" value="C:cytosol"/>
    <property type="evidence" value="ECO:0007669"/>
    <property type="project" value="TreeGrafter"/>
</dbReference>
<feature type="domain" description="DALR anticodon binding" evidence="13">
    <location>
        <begin position="984"/>
        <end position="1084"/>
    </location>
</feature>
<comment type="catalytic activity">
    <reaction evidence="9 11">
        <text>tRNA(Gly) + glycine + ATP = glycyl-tRNA(Gly) + AMP + diphosphate</text>
        <dbReference type="Rhea" id="RHEA:16013"/>
        <dbReference type="Rhea" id="RHEA-COMP:9664"/>
        <dbReference type="Rhea" id="RHEA-COMP:9683"/>
        <dbReference type="ChEBI" id="CHEBI:30616"/>
        <dbReference type="ChEBI" id="CHEBI:33019"/>
        <dbReference type="ChEBI" id="CHEBI:57305"/>
        <dbReference type="ChEBI" id="CHEBI:78442"/>
        <dbReference type="ChEBI" id="CHEBI:78522"/>
        <dbReference type="ChEBI" id="CHEBI:456215"/>
        <dbReference type="EC" id="6.1.1.14"/>
    </reaction>
</comment>
<dbReference type="InterPro" id="IPR009080">
    <property type="entry name" value="tRNAsynth_Ia_anticodon-bd"/>
</dbReference>
<dbReference type="GO" id="GO:0005524">
    <property type="term" value="F:ATP binding"/>
    <property type="evidence" value="ECO:0007669"/>
    <property type="project" value="UniProtKB-UniRule"/>
</dbReference>
<sequence length="1094" mass="120030">MRDLKPRASLQDMVLALEHYWSERGCVIQQPYPSEVGAGTFNPATFLRSLGPEPWRVAYVEPSRRPKDGRYGENPHRFQQFYQYQVLLKPAPADVVEQYFDSLRAIGIDPRAHDLRLVEDDWESPTLGAAGLGWQVWLDGTEISQFTYFQQCGGIEVAVVSAELTYGLDRIGMMLQEKDRVQDLAWANPAGGPAVTWGELWLQNEREWSRYNFEEADVESLSEMFRRWEAEAARLLDLGLVAPGYDCVIKCSHLFNLLDARGAISVSERVGTIARVRKLARKASVAYLKQREALGFPLLRDEAERAKWVKVRPQVSRRASPPRTKSPSVGTPRGAAARAKMPGGPRGAGNGGSTPRRSSPPTRDGQRAAPATARRGHGAGSDGATRDLLFEIGVEELPAGYIPPALEQLERGARAMLQDLRLACGDAHAFGTPRRLALHVRGVAARQTDVSEEIQGPAVRVAYDAAGAPTRALLGFCAGKGVETSAVRRVATPKGEYVAVTVHHAGRPALDVLAEPLATLAQRLTFPKTMRWLADETRFARPVRWLLALHGDSIVPVRAFGLAAGNASRGHRFLAPGAAEVEGPGRYLAALEKRSVLADPGSRMTRLSSQIESAARMAGGSVVPDPELIEIVNFMAEWPTAFAGRFDRKHLDLPRDVIVTALREHQRFFAIEDGAGKLLPAFVAVRDGDERGLEHVRKGNEDVLAARLADARFYWETYLKHPPAGRVEALSGVVWMEGLGTLREKAARLETLCGWLAARLAPDAAADAQRAALLCKTDLLSEMIGSGKEYASLEGVMGAHYARRAGEPEPVAAAIAEHYRPRGPGDALPATEAGAILALTDKLDHVAGAFVAGKIPSGSEDPYGVRRAGNGVVRIAIEQERALDLREASMEALAPIFAADPELKQAEIVRKLGEFWRGRVEAALDERGVSYDARDAALEARVVAEGAGRGRPGWIDPADCLRRARTLAEFRTDPRFEPLVTLFKRVANILKAATETLPDSLDRARLSEPAEHELLAALESARARNEPLWREREYGRILPALLEMEHAIHGFFERVMVNVDDLPTRVNRLRLLSDVRELFVRGWDLSRVVVAGET</sequence>
<dbReference type="Pfam" id="PF02091">
    <property type="entry name" value="tRNA-synt_2e"/>
    <property type="match status" value="1"/>
</dbReference>
<dbReference type="SUPFAM" id="SSF55681">
    <property type="entry name" value="Class II aaRS and biotin synthetases"/>
    <property type="match status" value="1"/>
</dbReference>
<dbReference type="InterPro" id="IPR006194">
    <property type="entry name" value="Gly-tRNA-synth_heterodimer"/>
</dbReference>
<keyword evidence="7 11" id="KW-0648">Protein biosynthesis</keyword>
<dbReference type="GO" id="GO:0006426">
    <property type="term" value="P:glycyl-tRNA aminoacylation"/>
    <property type="evidence" value="ECO:0007669"/>
    <property type="project" value="UniProtKB-UniRule"/>
</dbReference>
<dbReference type="NCBIfam" id="TIGR00211">
    <property type="entry name" value="glyS"/>
    <property type="match status" value="1"/>
</dbReference>
<dbReference type="Pfam" id="PF02092">
    <property type="entry name" value="tRNA_synt_2f"/>
    <property type="match status" value="1"/>
</dbReference>
<dbReference type="PANTHER" id="PTHR30075:SF2">
    <property type="entry name" value="GLYCINE--TRNA LIGASE, CHLOROPLASTIC_MITOCHONDRIAL 2"/>
    <property type="match status" value="1"/>
</dbReference>
<dbReference type="Proteomes" id="UP000317716">
    <property type="component" value="Unassembled WGS sequence"/>
</dbReference>
<gene>
    <name evidence="10" type="primary">glyQ</name>
    <name evidence="11" type="synonym">glyS</name>
    <name evidence="14" type="ORF">E6K72_05915</name>
</gene>
<keyword evidence="4 11" id="KW-0436">Ligase</keyword>
<evidence type="ECO:0000256" key="7">
    <source>
        <dbReference type="ARBA" id="ARBA00022917"/>
    </source>
</evidence>
<evidence type="ECO:0000313" key="14">
    <source>
        <dbReference type="EMBL" id="TMQ55815.1"/>
    </source>
</evidence>
<dbReference type="PRINTS" id="PR01044">
    <property type="entry name" value="TRNASYNTHGA"/>
</dbReference>
<keyword evidence="8 11" id="KW-0030">Aminoacyl-tRNA synthetase</keyword>
<evidence type="ECO:0000256" key="4">
    <source>
        <dbReference type="ARBA" id="ARBA00022598"/>
    </source>
</evidence>
<dbReference type="Pfam" id="PF05746">
    <property type="entry name" value="DALR_1"/>
    <property type="match status" value="1"/>
</dbReference>
<name>A0A538SWU0_UNCEI</name>
<dbReference type="GO" id="GO:0004820">
    <property type="term" value="F:glycine-tRNA ligase activity"/>
    <property type="evidence" value="ECO:0007669"/>
    <property type="project" value="UniProtKB-UniRule"/>
</dbReference>
<evidence type="ECO:0000256" key="2">
    <source>
        <dbReference type="ARBA" id="ARBA00008226"/>
    </source>
</evidence>
<keyword evidence="3 11" id="KW-0963">Cytoplasm</keyword>
<dbReference type="NCBIfam" id="NF006827">
    <property type="entry name" value="PRK09348.1"/>
    <property type="match status" value="1"/>
</dbReference>
<evidence type="ECO:0000256" key="11">
    <source>
        <dbReference type="HAMAP-Rule" id="MF_00255"/>
    </source>
</evidence>
<protein>
    <recommendedName>
        <fullName evidence="10 11">Multifunctional fusion protein</fullName>
    </recommendedName>
    <domain>
        <recommendedName>
            <fullName evidence="11">Glycine--tRNA ligase beta subunit</fullName>
            <ecNumber evidence="11">6.1.1.14</ecNumber>
        </recommendedName>
        <alternativeName>
            <fullName evidence="11">Glycyl-tRNA synthetase beta subunit</fullName>
            <shortName evidence="11">GlyRS</shortName>
        </alternativeName>
    </domain>
    <domain>
        <recommendedName>
            <fullName evidence="10">Glycine--tRNA ligase alpha subunit</fullName>
        </recommendedName>
        <alternativeName>
            <fullName evidence="10">Glycyl-tRNA synthetase alpha subunit</fullName>
        </alternativeName>
    </domain>
</protein>
<proteinExistence type="inferred from homology"/>
<accession>A0A538SWU0</accession>
<dbReference type="InterPro" id="IPR008909">
    <property type="entry name" value="DALR_anticod-bd"/>
</dbReference>
<dbReference type="Gene3D" id="3.30.930.10">
    <property type="entry name" value="Bira Bifunctional Protein, Domain 2"/>
    <property type="match status" value="1"/>
</dbReference>
<dbReference type="HAMAP" id="MF_00254">
    <property type="entry name" value="Gly_tRNA_synth_alpha"/>
    <property type="match status" value="1"/>
</dbReference>
<evidence type="ECO:0000256" key="3">
    <source>
        <dbReference type="ARBA" id="ARBA00022490"/>
    </source>
</evidence>
<comment type="subcellular location">
    <subcellularLocation>
        <location evidence="1 11">Cytoplasm</location>
    </subcellularLocation>
</comment>
<dbReference type="InterPro" id="IPR002310">
    <property type="entry name" value="Gly-tRNA_ligase_asu"/>
</dbReference>
<evidence type="ECO:0000256" key="12">
    <source>
        <dbReference type="SAM" id="MobiDB-lite"/>
    </source>
</evidence>
<dbReference type="AlphaFoldDB" id="A0A538SWU0"/>
<keyword evidence="6 11" id="KW-0067">ATP-binding</keyword>
<dbReference type="NCBIfam" id="TIGR00388">
    <property type="entry name" value="glyQ"/>
    <property type="match status" value="1"/>
</dbReference>
<evidence type="ECO:0000256" key="5">
    <source>
        <dbReference type="ARBA" id="ARBA00022741"/>
    </source>
</evidence>
<evidence type="ECO:0000256" key="8">
    <source>
        <dbReference type="ARBA" id="ARBA00023146"/>
    </source>
</evidence>
<dbReference type="Gene3D" id="1.20.58.180">
    <property type="entry name" value="Class II aaRS and biotin synthetases, domain 2"/>
    <property type="match status" value="1"/>
</dbReference>
<dbReference type="GO" id="GO:0006420">
    <property type="term" value="P:arginyl-tRNA aminoacylation"/>
    <property type="evidence" value="ECO:0007669"/>
    <property type="project" value="InterPro"/>
</dbReference>
<dbReference type="PANTHER" id="PTHR30075">
    <property type="entry name" value="GLYCYL-TRNA SYNTHETASE"/>
    <property type="match status" value="1"/>
</dbReference>
<dbReference type="SUPFAM" id="SSF47323">
    <property type="entry name" value="Anticodon-binding domain of a subclass of class I aminoacyl-tRNA synthetases"/>
    <property type="match status" value="1"/>
</dbReference>
<dbReference type="PROSITE" id="PS50861">
    <property type="entry name" value="AA_TRNA_LIGASE_II_GLYAB"/>
    <property type="match status" value="2"/>
</dbReference>
<comment type="caution">
    <text evidence="14">The sequence shown here is derived from an EMBL/GenBank/DDBJ whole genome shotgun (WGS) entry which is preliminary data.</text>
</comment>
<feature type="region of interest" description="Disordered" evidence="12">
    <location>
        <begin position="310"/>
        <end position="384"/>
    </location>
</feature>
<evidence type="ECO:0000256" key="9">
    <source>
        <dbReference type="ARBA" id="ARBA00047937"/>
    </source>
</evidence>
<organism evidence="14 15">
    <name type="scientific">Eiseniibacteriota bacterium</name>
    <dbReference type="NCBI Taxonomy" id="2212470"/>
    <lineage>
        <taxon>Bacteria</taxon>
        <taxon>Candidatus Eiseniibacteriota</taxon>
    </lineage>
</organism>
<comment type="similarity">
    <text evidence="2 11">Belongs to the class-II aminoacyl-tRNA synthetase family.</text>
</comment>
<dbReference type="InterPro" id="IPR045864">
    <property type="entry name" value="aa-tRNA-synth_II/BPL/LPL"/>
</dbReference>